<dbReference type="PROSITE" id="PS50893">
    <property type="entry name" value="ABC_TRANSPORTER_2"/>
    <property type="match status" value="1"/>
</dbReference>
<evidence type="ECO:0000256" key="1">
    <source>
        <dbReference type="ARBA" id="ARBA00022448"/>
    </source>
</evidence>
<evidence type="ECO:0000259" key="4">
    <source>
        <dbReference type="PROSITE" id="PS50893"/>
    </source>
</evidence>
<dbReference type="PROSITE" id="PS00211">
    <property type="entry name" value="ABC_TRANSPORTER_1"/>
    <property type="match status" value="1"/>
</dbReference>
<dbReference type="CDD" id="cd03230">
    <property type="entry name" value="ABC_DR_subfamily_A"/>
    <property type="match status" value="1"/>
</dbReference>
<keyword evidence="3 5" id="KW-0067">ATP-binding</keyword>
<dbReference type="OrthoDB" id="9804819at2"/>
<dbReference type="PANTHER" id="PTHR42939">
    <property type="entry name" value="ABC TRANSPORTER ATP-BINDING PROTEIN ALBC-RELATED"/>
    <property type="match status" value="1"/>
</dbReference>
<dbReference type="GO" id="GO:0016887">
    <property type="term" value="F:ATP hydrolysis activity"/>
    <property type="evidence" value="ECO:0007669"/>
    <property type="project" value="InterPro"/>
</dbReference>
<protein>
    <submittedName>
        <fullName evidence="5">ABC-2 type transport system ATP-binding protein</fullName>
    </submittedName>
</protein>
<dbReference type="InterPro" id="IPR027417">
    <property type="entry name" value="P-loop_NTPase"/>
</dbReference>
<dbReference type="SUPFAM" id="SSF52540">
    <property type="entry name" value="P-loop containing nucleoside triphosphate hydrolases"/>
    <property type="match status" value="1"/>
</dbReference>
<keyword evidence="1" id="KW-0813">Transport</keyword>
<proteinExistence type="predicted"/>
<dbReference type="AlphaFoldDB" id="A0A1G6HHX7"/>
<dbReference type="GO" id="GO:0005524">
    <property type="term" value="F:ATP binding"/>
    <property type="evidence" value="ECO:0007669"/>
    <property type="project" value="UniProtKB-KW"/>
</dbReference>
<organism evidence="5 6">
    <name type="scientific">Pelagirhabdus alkalitolerans</name>
    <dbReference type="NCBI Taxonomy" id="1612202"/>
    <lineage>
        <taxon>Bacteria</taxon>
        <taxon>Bacillati</taxon>
        <taxon>Bacillota</taxon>
        <taxon>Bacilli</taxon>
        <taxon>Bacillales</taxon>
        <taxon>Bacillaceae</taxon>
        <taxon>Pelagirhabdus</taxon>
    </lineage>
</organism>
<dbReference type="Gene3D" id="3.40.50.300">
    <property type="entry name" value="P-loop containing nucleotide triphosphate hydrolases"/>
    <property type="match status" value="1"/>
</dbReference>
<gene>
    <name evidence="5" type="ORF">SAMN05421734_1036</name>
</gene>
<keyword evidence="2" id="KW-0547">Nucleotide-binding</keyword>
<accession>A0A1G6HHX7</accession>
<sequence length="288" mass="33073">MTVIKADQLTKSYKGEQALDALTVQFEGDKIIGLLGKNGAGKTTLMRLLAGHFKQTSGNITINDQEPFNNYFLTRDICFIQENNNFFEKFKVNEVIQLASQFYPNWDEEEANQLLKTFQLNRKQKINALSKGMLSALGIIVGIASHAPITIFDEPYIGLDASYRSVFYDKLLESYQSNKRMIILSTHLIDEVSRLFEEVAILHEGKLHLHEISEQLKDNHWLLRGKKETIDQETNHLNVIHSSEFLGKKTVVVYDTINEQHETIEYDKLSLQQLFVYLTKEEVAQDGQ</sequence>
<dbReference type="PANTHER" id="PTHR42939:SF1">
    <property type="entry name" value="ABC TRANSPORTER ATP-BINDING PROTEIN ALBC-RELATED"/>
    <property type="match status" value="1"/>
</dbReference>
<feature type="domain" description="ABC transporter" evidence="4">
    <location>
        <begin position="4"/>
        <end position="229"/>
    </location>
</feature>
<name>A0A1G6HHX7_9BACI</name>
<dbReference type="RefSeq" id="WP_090793814.1">
    <property type="nucleotide sequence ID" value="NZ_FMYI01000003.1"/>
</dbReference>
<dbReference type="InterPro" id="IPR003593">
    <property type="entry name" value="AAA+_ATPase"/>
</dbReference>
<reference evidence="6" key="1">
    <citation type="submission" date="2016-09" db="EMBL/GenBank/DDBJ databases">
        <authorList>
            <person name="Varghese N."/>
            <person name="Submissions S."/>
        </authorList>
    </citation>
    <scope>NUCLEOTIDE SEQUENCE [LARGE SCALE GENOMIC DNA]</scope>
    <source>
        <strain evidence="6">S5</strain>
    </source>
</reference>
<evidence type="ECO:0000313" key="6">
    <source>
        <dbReference type="Proteomes" id="UP000242949"/>
    </source>
</evidence>
<dbReference type="STRING" id="1612202.SAMN05421734_1036"/>
<dbReference type="InterPro" id="IPR051782">
    <property type="entry name" value="ABC_Transporter_VariousFunc"/>
</dbReference>
<evidence type="ECO:0000256" key="2">
    <source>
        <dbReference type="ARBA" id="ARBA00022741"/>
    </source>
</evidence>
<evidence type="ECO:0000256" key="3">
    <source>
        <dbReference type="ARBA" id="ARBA00022840"/>
    </source>
</evidence>
<dbReference type="InterPro" id="IPR003439">
    <property type="entry name" value="ABC_transporter-like_ATP-bd"/>
</dbReference>
<dbReference type="InterPro" id="IPR017871">
    <property type="entry name" value="ABC_transporter-like_CS"/>
</dbReference>
<dbReference type="EMBL" id="FMYI01000003">
    <property type="protein sequence ID" value="SDB93794.1"/>
    <property type="molecule type" value="Genomic_DNA"/>
</dbReference>
<dbReference type="Proteomes" id="UP000242949">
    <property type="component" value="Unassembled WGS sequence"/>
</dbReference>
<keyword evidence="6" id="KW-1185">Reference proteome</keyword>
<dbReference type="SMART" id="SM00382">
    <property type="entry name" value="AAA"/>
    <property type="match status" value="1"/>
</dbReference>
<dbReference type="Pfam" id="PF00005">
    <property type="entry name" value="ABC_tran"/>
    <property type="match status" value="1"/>
</dbReference>
<evidence type="ECO:0000313" key="5">
    <source>
        <dbReference type="EMBL" id="SDB93794.1"/>
    </source>
</evidence>